<dbReference type="PANTHER" id="PTHR48022">
    <property type="entry name" value="PLASTIDIC GLUCOSE TRANSPORTER 4"/>
    <property type="match status" value="1"/>
</dbReference>
<dbReference type="InterPro" id="IPR020846">
    <property type="entry name" value="MFS_dom"/>
</dbReference>
<dbReference type="InterPro" id="IPR050360">
    <property type="entry name" value="MFS_Sugar_Transporters"/>
</dbReference>
<evidence type="ECO:0000259" key="8">
    <source>
        <dbReference type="PROSITE" id="PS50850"/>
    </source>
</evidence>
<feature type="transmembrane region" description="Helical" evidence="7">
    <location>
        <begin position="69"/>
        <end position="91"/>
    </location>
</feature>
<feature type="transmembrane region" description="Helical" evidence="7">
    <location>
        <begin position="358"/>
        <end position="375"/>
    </location>
</feature>
<name>A0A427YXD6_9TREE</name>
<accession>A0A427YXD6</accession>
<feature type="transmembrane region" description="Helical" evidence="7">
    <location>
        <begin position="226"/>
        <end position="247"/>
    </location>
</feature>
<dbReference type="Proteomes" id="UP000279259">
    <property type="component" value="Unassembled WGS sequence"/>
</dbReference>
<feature type="transmembrane region" description="Helical" evidence="7">
    <location>
        <begin position="138"/>
        <end position="161"/>
    </location>
</feature>
<evidence type="ECO:0000256" key="4">
    <source>
        <dbReference type="ARBA" id="ARBA00022692"/>
    </source>
</evidence>
<feature type="transmembrane region" description="Helical" evidence="7">
    <location>
        <begin position="197"/>
        <end position="214"/>
    </location>
</feature>
<dbReference type="PROSITE" id="PS50850">
    <property type="entry name" value="MFS"/>
    <property type="match status" value="1"/>
</dbReference>
<dbReference type="InterPro" id="IPR036259">
    <property type="entry name" value="MFS_trans_sf"/>
</dbReference>
<dbReference type="Gene3D" id="1.20.1250.20">
    <property type="entry name" value="MFS general substrate transporter like domains"/>
    <property type="match status" value="1"/>
</dbReference>
<comment type="similarity">
    <text evidence="2">Belongs to the major facilitator superfamily. Sugar transporter (TC 2.A.1.1) family.</text>
</comment>
<dbReference type="Pfam" id="PF00083">
    <property type="entry name" value="Sugar_tr"/>
    <property type="match status" value="1"/>
</dbReference>
<comment type="subcellular location">
    <subcellularLocation>
        <location evidence="1">Membrane</location>
        <topology evidence="1">Multi-pass membrane protein</topology>
    </subcellularLocation>
</comment>
<feature type="transmembrane region" description="Helical" evidence="7">
    <location>
        <begin position="24"/>
        <end position="41"/>
    </location>
</feature>
<dbReference type="InterPro" id="IPR005829">
    <property type="entry name" value="Sugar_transporter_CS"/>
</dbReference>
<dbReference type="InterPro" id="IPR005828">
    <property type="entry name" value="MFS_sugar_transport-like"/>
</dbReference>
<sequence>MPSQNTFADIPNNTASSWWRDPGLRINVLFCAGLCLCPYYLGFDSSLLTGLQALPQWTKYFGNPTGTKLGGIVACLSLPSVISSFLSDFIARTYGRRYALWTGAVLMVRSQTTIWPPLWIPSSRPGSGRPSSLLNVGLIRISGQIIGAFVNAFSTSVGMYVGSRIILGFGGGMTKVVAPPLLQETAHPRLRPILASMYYALYYAGSILAAWLTFGTLHMSSTEWSWRLPSLFQVVGPILVLALTAWMPESPRFMVKQGKVDQALEVLAKYHANGDLNDPLVRYEHQEIVAAIQAEENNKNVSYADFFRTSANRHRLAVLVGISLGQNWIGNGIISYYLSPILKTVGITDATQVVGINGGLQIWNLIMALGGAFSVERLGRRPLWLISTAGMMLSNAIIMGLSAGFTQTNNHSIGVAVIPFLFYDIAWTPLAYSYSSEIIPYEMRTKGMAIFVAVQNIGQAFNQFVNPIALAAIAWKYYGIYLVIEAFYLVFIWFGFPETRHRTIEEVSVLFDHQAAIRKSKLGSSGQDVPSDGFDFQAKALAALDKDQKHHALETEHNEHKV</sequence>
<feature type="transmembrane region" description="Helical" evidence="7">
    <location>
        <begin position="477"/>
        <end position="496"/>
    </location>
</feature>
<dbReference type="SUPFAM" id="SSF103473">
    <property type="entry name" value="MFS general substrate transporter"/>
    <property type="match status" value="2"/>
</dbReference>
<feature type="transmembrane region" description="Helical" evidence="7">
    <location>
        <begin position="98"/>
        <end position="118"/>
    </location>
</feature>
<feature type="transmembrane region" description="Helical" evidence="7">
    <location>
        <begin position="382"/>
        <end position="401"/>
    </location>
</feature>
<keyword evidence="10" id="KW-1185">Reference proteome</keyword>
<evidence type="ECO:0000256" key="5">
    <source>
        <dbReference type="ARBA" id="ARBA00022989"/>
    </source>
</evidence>
<comment type="caution">
    <text evidence="9">The sequence shown here is derived from an EMBL/GenBank/DDBJ whole genome shotgun (WGS) entry which is preliminary data.</text>
</comment>
<dbReference type="PROSITE" id="PS00217">
    <property type="entry name" value="SUGAR_TRANSPORT_2"/>
    <property type="match status" value="1"/>
</dbReference>
<organism evidence="9 10">
    <name type="scientific">Saitozyma podzolica</name>
    <dbReference type="NCBI Taxonomy" id="1890683"/>
    <lineage>
        <taxon>Eukaryota</taxon>
        <taxon>Fungi</taxon>
        <taxon>Dikarya</taxon>
        <taxon>Basidiomycota</taxon>
        <taxon>Agaricomycotina</taxon>
        <taxon>Tremellomycetes</taxon>
        <taxon>Tremellales</taxon>
        <taxon>Trimorphomycetaceae</taxon>
        <taxon>Saitozyma</taxon>
    </lineage>
</organism>
<dbReference type="GO" id="GO:0016020">
    <property type="term" value="C:membrane"/>
    <property type="evidence" value="ECO:0007669"/>
    <property type="project" value="UniProtKB-SubCell"/>
</dbReference>
<evidence type="ECO:0000256" key="2">
    <source>
        <dbReference type="ARBA" id="ARBA00010992"/>
    </source>
</evidence>
<evidence type="ECO:0000256" key="7">
    <source>
        <dbReference type="SAM" id="Phobius"/>
    </source>
</evidence>
<evidence type="ECO:0000313" key="10">
    <source>
        <dbReference type="Proteomes" id="UP000279259"/>
    </source>
</evidence>
<evidence type="ECO:0000256" key="3">
    <source>
        <dbReference type="ARBA" id="ARBA00022448"/>
    </source>
</evidence>
<evidence type="ECO:0000256" key="1">
    <source>
        <dbReference type="ARBA" id="ARBA00004141"/>
    </source>
</evidence>
<evidence type="ECO:0000256" key="6">
    <source>
        <dbReference type="ARBA" id="ARBA00023136"/>
    </source>
</evidence>
<dbReference type="OrthoDB" id="6133115at2759"/>
<dbReference type="AlphaFoldDB" id="A0A427YXD6"/>
<feature type="domain" description="Major facilitator superfamily (MFS) profile" evidence="8">
    <location>
        <begin position="30"/>
        <end position="500"/>
    </location>
</feature>
<reference evidence="9 10" key="1">
    <citation type="submission" date="2018-11" db="EMBL/GenBank/DDBJ databases">
        <title>Genome sequence of Saitozyma podzolica DSM 27192.</title>
        <authorList>
            <person name="Aliyu H."/>
            <person name="Gorte O."/>
            <person name="Ochsenreither K."/>
        </authorList>
    </citation>
    <scope>NUCLEOTIDE SEQUENCE [LARGE SCALE GENOMIC DNA]</scope>
    <source>
        <strain evidence="9 10">DSM 27192</strain>
    </source>
</reference>
<keyword evidence="3" id="KW-0813">Transport</keyword>
<feature type="transmembrane region" description="Helical" evidence="7">
    <location>
        <begin position="413"/>
        <end position="435"/>
    </location>
</feature>
<evidence type="ECO:0000313" key="9">
    <source>
        <dbReference type="EMBL" id="RSH95746.1"/>
    </source>
</evidence>
<dbReference type="EMBL" id="RSCD01000001">
    <property type="protein sequence ID" value="RSH95746.1"/>
    <property type="molecule type" value="Genomic_DNA"/>
</dbReference>
<dbReference type="PROSITE" id="PS00216">
    <property type="entry name" value="SUGAR_TRANSPORT_1"/>
    <property type="match status" value="1"/>
</dbReference>
<keyword evidence="5 7" id="KW-1133">Transmembrane helix</keyword>
<dbReference type="GO" id="GO:0005351">
    <property type="term" value="F:carbohydrate:proton symporter activity"/>
    <property type="evidence" value="ECO:0007669"/>
    <property type="project" value="TreeGrafter"/>
</dbReference>
<dbReference type="PANTHER" id="PTHR48022:SF52">
    <property type="entry name" value="SUGAR TRANSPORTER, PUTATIVE-RELATED"/>
    <property type="match status" value="1"/>
</dbReference>
<proteinExistence type="inferred from homology"/>
<keyword evidence="4 7" id="KW-0812">Transmembrane</keyword>
<keyword evidence="6 7" id="KW-0472">Membrane</keyword>
<gene>
    <name evidence="9" type="ORF">EHS25_000838</name>
</gene>
<feature type="transmembrane region" description="Helical" evidence="7">
    <location>
        <begin position="316"/>
        <end position="338"/>
    </location>
</feature>
<protein>
    <recommendedName>
        <fullName evidence="8">Major facilitator superfamily (MFS) profile domain-containing protein</fullName>
    </recommendedName>
</protein>
<dbReference type="FunFam" id="1.20.1250.20:FF:000134">
    <property type="entry name" value="MFS sugar transporter protein"/>
    <property type="match status" value="1"/>
</dbReference>